<proteinExistence type="predicted"/>
<evidence type="ECO:0000313" key="2">
    <source>
        <dbReference type="EMBL" id="KAI3960780.1"/>
    </source>
</evidence>
<organism evidence="2 3">
    <name type="scientific">Papaver atlanticum</name>
    <dbReference type="NCBI Taxonomy" id="357466"/>
    <lineage>
        <taxon>Eukaryota</taxon>
        <taxon>Viridiplantae</taxon>
        <taxon>Streptophyta</taxon>
        <taxon>Embryophyta</taxon>
        <taxon>Tracheophyta</taxon>
        <taxon>Spermatophyta</taxon>
        <taxon>Magnoliopsida</taxon>
        <taxon>Ranunculales</taxon>
        <taxon>Papaveraceae</taxon>
        <taxon>Papaveroideae</taxon>
        <taxon>Papaver</taxon>
    </lineage>
</organism>
<reference evidence="2" key="1">
    <citation type="submission" date="2022-04" db="EMBL/GenBank/DDBJ databases">
        <title>A functionally conserved STORR gene fusion in Papaver species that diverged 16.8 million years ago.</title>
        <authorList>
            <person name="Catania T."/>
        </authorList>
    </citation>
    <scope>NUCLEOTIDE SEQUENCE</scope>
    <source>
        <strain evidence="2">S-188037</strain>
    </source>
</reference>
<dbReference type="EMBL" id="JAJJMB010000874">
    <property type="protein sequence ID" value="KAI3960780.1"/>
    <property type="molecule type" value="Genomic_DNA"/>
</dbReference>
<keyword evidence="1" id="KW-0812">Transmembrane</keyword>
<evidence type="ECO:0000313" key="3">
    <source>
        <dbReference type="Proteomes" id="UP001202328"/>
    </source>
</evidence>
<protein>
    <submittedName>
        <fullName evidence="2">Uncharacterized protein</fullName>
    </submittedName>
</protein>
<dbReference type="AlphaFoldDB" id="A0AAD4THL1"/>
<sequence>MAAFTRSICRPGLNRYKKNTLKSLNQLMDKVRSLLSWTNSLIKRQCGKLVVYAWIRVLFTCLDLTHLMLLIDLRDSRVEDGVQMDFL</sequence>
<keyword evidence="3" id="KW-1185">Reference proteome</keyword>
<keyword evidence="1" id="KW-1133">Transmembrane helix</keyword>
<dbReference type="Proteomes" id="UP001202328">
    <property type="component" value="Unassembled WGS sequence"/>
</dbReference>
<comment type="caution">
    <text evidence="2">The sequence shown here is derived from an EMBL/GenBank/DDBJ whole genome shotgun (WGS) entry which is preliminary data.</text>
</comment>
<accession>A0AAD4THL1</accession>
<name>A0AAD4THL1_9MAGN</name>
<feature type="transmembrane region" description="Helical" evidence="1">
    <location>
        <begin position="49"/>
        <end position="71"/>
    </location>
</feature>
<gene>
    <name evidence="2" type="ORF">MKW98_026172</name>
</gene>
<keyword evidence="1" id="KW-0472">Membrane</keyword>
<evidence type="ECO:0000256" key="1">
    <source>
        <dbReference type="SAM" id="Phobius"/>
    </source>
</evidence>